<dbReference type="Gene3D" id="3.40.50.720">
    <property type="entry name" value="NAD(P)-binding Rossmann-like Domain"/>
    <property type="match status" value="1"/>
</dbReference>
<name>A0A518CKY3_9PLAN</name>
<dbReference type="InterPro" id="IPR036291">
    <property type="entry name" value="NAD(P)-bd_dom_sf"/>
</dbReference>
<sequence length="336" mass="35622">MRAYQIETMGDISGLKLVDLPQPTAGPGQVVVRVKACSLNFRDLMILRGQYNPNMDVPRIPLSDCSGEIVEVGVGVDTVQKGDRVCGCFMPGWQGGACDSTMQKTALGGEVDGVLSEYITLPATGVVSIPEHLSFEEAATLPCAGVTAWHAILSGKPVLPGHKVLLLGTGGVSIFALQFAKLAGATVAITSSSDDKLNFAQKLGADFTVNYRKDPDWDKTVLQWSGGEGVDHVVEVGGAGTLSKSMKAVRMSGHVALIGVLSGPGDFNPISILMKSVNVRGIYVGSRAMFESMNKAISAHKVKPIIDRTFSFDQVPQAYEHLASQDHLGKIVIKLG</sequence>
<dbReference type="PANTHER" id="PTHR45033:SF2">
    <property type="entry name" value="ZINC-TYPE ALCOHOL DEHYDROGENASE-LIKE PROTEIN C1773.06C"/>
    <property type="match status" value="1"/>
</dbReference>
<dbReference type="SUPFAM" id="SSF51735">
    <property type="entry name" value="NAD(P)-binding Rossmann-fold domains"/>
    <property type="match status" value="1"/>
</dbReference>
<dbReference type="PANTHER" id="PTHR45033">
    <property type="match status" value="1"/>
</dbReference>
<dbReference type="AlphaFoldDB" id="A0A518CKY3"/>
<dbReference type="KEGG" id="plon:Pla110_16080"/>
<dbReference type="SMART" id="SM00829">
    <property type="entry name" value="PKS_ER"/>
    <property type="match status" value="1"/>
</dbReference>
<dbReference type="EMBL" id="CP036281">
    <property type="protein sequence ID" value="QDU79888.1"/>
    <property type="molecule type" value="Genomic_DNA"/>
</dbReference>
<dbReference type="InterPro" id="IPR011032">
    <property type="entry name" value="GroES-like_sf"/>
</dbReference>
<keyword evidence="2" id="KW-0560">Oxidoreductase</keyword>
<dbReference type="SUPFAM" id="SSF50129">
    <property type="entry name" value="GroES-like"/>
    <property type="match status" value="1"/>
</dbReference>
<protein>
    <submittedName>
        <fullName evidence="2">Alcohol dehydrogenase</fullName>
        <ecNumber evidence="2">1.1.1.1</ecNumber>
    </submittedName>
</protein>
<dbReference type="Pfam" id="PF00107">
    <property type="entry name" value="ADH_zinc_N"/>
    <property type="match status" value="1"/>
</dbReference>
<keyword evidence="3" id="KW-1185">Reference proteome</keyword>
<dbReference type="RefSeq" id="WP_144994851.1">
    <property type="nucleotide sequence ID" value="NZ_CP036281.1"/>
</dbReference>
<dbReference type="Gene3D" id="3.90.180.10">
    <property type="entry name" value="Medium-chain alcohol dehydrogenases, catalytic domain"/>
    <property type="match status" value="1"/>
</dbReference>
<dbReference type="InterPro" id="IPR013149">
    <property type="entry name" value="ADH-like_C"/>
</dbReference>
<dbReference type="InterPro" id="IPR013154">
    <property type="entry name" value="ADH-like_N"/>
</dbReference>
<dbReference type="GO" id="GO:0004022">
    <property type="term" value="F:alcohol dehydrogenase (NAD+) activity"/>
    <property type="evidence" value="ECO:0007669"/>
    <property type="project" value="UniProtKB-EC"/>
</dbReference>
<dbReference type="Pfam" id="PF08240">
    <property type="entry name" value="ADH_N"/>
    <property type="match status" value="1"/>
</dbReference>
<dbReference type="InterPro" id="IPR052711">
    <property type="entry name" value="Zinc_ADH-like"/>
</dbReference>
<evidence type="ECO:0000313" key="3">
    <source>
        <dbReference type="Proteomes" id="UP000317178"/>
    </source>
</evidence>
<evidence type="ECO:0000259" key="1">
    <source>
        <dbReference type="SMART" id="SM00829"/>
    </source>
</evidence>
<dbReference type="Proteomes" id="UP000317178">
    <property type="component" value="Chromosome"/>
</dbReference>
<dbReference type="InterPro" id="IPR020843">
    <property type="entry name" value="ER"/>
</dbReference>
<proteinExistence type="predicted"/>
<gene>
    <name evidence="2" type="ORF">Pla110_16080</name>
</gene>
<reference evidence="2 3" key="1">
    <citation type="submission" date="2019-02" db="EMBL/GenBank/DDBJ databases">
        <title>Deep-cultivation of Planctomycetes and their phenomic and genomic characterization uncovers novel biology.</title>
        <authorList>
            <person name="Wiegand S."/>
            <person name="Jogler M."/>
            <person name="Boedeker C."/>
            <person name="Pinto D."/>
            <person name="Vollmers J."/>
            <person name="Rivas-Marin E."/>
            <person name="Kohn T."/>
            <person name="Peeters S.H."/>
            <person name="Heuer A."/>
            <person name="Rast P."/>
            <person name="Oberbeckmann S."/>
            <person name="Bunk B."/>
            <person name="Jeske O."/>
            <person name="Meyerdierks A."/>
            <person name="Storesund J.E."/>
            <person name="Kallscheuer N."/>
            <person name="Luecker S."/>
            <person name="Lage O.M."/>
            <person name="Pohl T."/>
            <person name="Merkel B.J."/>
            <person name="Hornburger P."/>
            <person name="Mueller R.-W."/>
            <person name="Bruemmer F."/>
            <person name="Labrenz M."/>
            <person name="Spormann A.M."/>
            <person name="Op den Camp H."/>
            <person name="Overmann J."/>
            <person name="Amann R."/>
            <person name="Jetten M.S.M."/>
            <person name="Mascher T."/>
            <person name="Medema M.H."/>
            <person name="Devos D.P."/>
            <person name="Kaster A.-K."/>
            <person name="Ovreas L."/>
            <person name="Rohde M."/>
            <person name="Galperin M.Y."/>
            <person name="Jogler C."/>
        </authorList>
    </citation>
    <scope>NUCLEOTIDE SEQUENCE [LARGE SCALE GENOMIC DNA]</scope>
    <source>
        <strain evidence="2 3">Pla110</strain>
    </source>
</reference>
<dbReference type="EC" id="1.1.1.1" evidence="2"/>
<evidence type="ECO:0000313" key="2">
    <source>
        <dbReference type="EMBL" id="QDU79888.1"/>
    </source>
</evidence>
<accession>A0A518CKY3</accession>
<feature type="domain" description="Enoyl reductase (ER)" evidence="1">
    <location>
        <begin position="10"/>
        <end position="333"/>
    </location>
</feature>
<dbReference type="OrthoDB" id="9787435at2"/>
<dbReference type="CDD" id="cd08276">
    <property type="entry name" value="MDR7"/>
    <property type="match status" value="1"/>
</dbReference>
<organism evidence="2 3">
    <name type="scientific">Polystyrenella longa</name>
    <dbReference type="NCBI Taxonomy" id="2528007"/>
    <lineage>
        <taxon>Bacteria</taxon>
        <taxon>Pseudomonadati</taxon>
        <taxon>Planctomycetota</taxon>
        <taxon>Planctomycetia</taxon>
        <taxon>Planctomycetales</taxon>
        <taxon>Planctomycetaceae</taxon>
        <taxon>Polystyrenella</taxon>
    </lineage>
</organism>